<evidence type="ECO:0000256" key="4">
    <source>
        <dbReference type="ARBA" id="ARBA00022801"/>
    </source>
</evidence>
<dbReference type="InterPro" id="IPR021109">
    <property type="entry name" value="Peptidase_aspartic_dom_sf"/>
</dbReference>
<keyword evidence="4 7" id="KW-0378">Hydrolase</keyword>
<dbReference type="InterPro" id="IPR051708">
    <property type="entry name" value="Plant_Aspart_Prot_A1"/>
</dbReference>
<comment type="similarity">
    <text evidence="1 7">Belongs to the peptidase A1 family.</text>
</comment>
<evidence type="ECO:0000313" key="10">
    <source>
        <dbReference type="EMBL" id="WOL00822.1"/>
    </source>
</evidence>
<dbReference type="InterPro" id="IPR032861">
    <property type="entry name" value="TAXi_N"/>
</dbReference>
<evidence type="ECO:0000256" key="7">
    <source>
        <dbReference type="RuleBase" id="RU000454"/>
    </source>
</evidence>
<dbReference type="PROSITE" id="PS00141">
    <property type="entry name" value="ASP_PROTEASE"/>
    <property type="match status" value="1"/>
</dbReference>
<evidence type="ECO:0000256" key="6">
    <source>
        <dbReference type="PIRSR" id="PIRSR601461-1"/>
    </source>
</evidence>
<dbReference type="PROSITE" id="PS51767">
    <property type="entry name" value="PEPTIDASE_A1"/>
    <property type="match status" value="1"/>
</dbReference>
<gene>
    <name evidence="10" type="ORF">Cni_G09535</name>
</gene>
<feature type="active site" evidence="6">
    <location>
        <position position="399"/>
    </location>
</feature>
<dbReference type="InterPro" id="IPR001969">
    <property type="entry name" value="Aspartic_peptidase_AS"/>
</dbReference>
<keyword evidence="8" id="KW-0732">Signal</keyword>
<feature type="active site" evidence="6">
    <location>
        <position position="170"/>
    </location>
</feature>
<keyword evidence="11" id="KW-1185">Reference proteome</keyword>
<evidence type="ECO:0000259" key="9">
    <source>
        <dbReference type="PROSITE" id="PS51767"/>
    </source>
</evidence>
<evidence type="ECO:0000256" key="1">
    <source>
        <dbReference type="ARBA" id="ARBA00007447"/>
    </source>
</evidence>
<accession>A0AAQ3K2S2</accession>
<dbReference type="Pfam" id="PF14543">
    <property type="entry name" value="TAXi_N"/>
    <property type="match status" value="1"/>
</dbReference>
<dbReference type="InterPro" id="IPR032799">
    <property type="entry name" value="TAXi_C"/>
</dbReference>
<dbReference type="SUPFAM" id="SSF50630">
    <property type="entry name" value="Acid proteases"/>
    <property type="match status" value="1"/>
</dbReference>
<feature type="chain" id="PRO_5042884114" evidence="8">
    <location>
        <begin position="26"/>
        <end position="526"/>
    </location>
</feature>
<dbReference type="GO" id="GO:0006508">
    <property type="term" value="P:proteolysis"/>
    <property type="evidence" value="ECO:0007669"/>
    <property type="project" value="UniProtKB-KW"/>
</dbReference>
<sequence length="526" mass="57469">MFSSKAILIWQSYLLFFSFLQPSYSASLCNFSFNAIGADCVQHLDAVSSSSSSNNLMAPCLMLHLKHRSAVDAAATEMGKKEPMEHSISADALRMQTLFRRITDRTGSGGGHHSVIPEISQQAALAAEEPPFLSGKLMAEVKSGASLGSGLYLVDVFVGTPPRRFPLILDTGSDLIWIKCRPCHDCSEQDDPLYDPTNSSSYVNVSCDDPRCGLVASPNPPRRCRAEATDGGGHGCPYFYWYADSSNTTGDLAVESFTMSLTAPDGAGAAFRRVGDIVFGCGHRNRGNFQGAAGLLGLGRGALSFSSQLGPLYGRTFSYCFVDQNSHRSVRSKLIFGEDHRLLSHPDLNYTSFVAGKGNPAETFYYLQINSIIVGGEALQIPPETWELAEDGSGGTIIDSGSTLSYVFGQAYEKIKEAFVRKVKNYPAVEERLPELQQLNPCYNVSGVPKPEMPELAILFGDGARWNFPVENNFIRPGPDEIICLAMLPTTQPFSILGNHQQQNFHVLYDMKNSRLGFAPRRCAEM</sequence>
<dbReference type="GO" id="GO:0004190">
    <property type="term" value="F:aspartic-type endopeptidase activity"/>
    <property type="evidence" value="ECO:0007669"/>
    <property type="project" value="UniProtKB-KW"/>
</dbReference>
<dbReference type="EMBL" id="CP136892">
    <property type="protein sequence ID" value="WOL00822.1"/>
    <property type="molecule type" value="Genomic_DNA"/>
</dbReference>
<dbReference type="FunFam" id="2.40.70.10:FF:000034">
    <property type="entry name" value="Aspartyl protease family protein"/>
    <property type="match status" value="1"/>
</dbReference>
<dbReference type="InterPro" id="IPR001461">
    <property type="entry name" value="Aspartic_peptidase_A1"/>
</dbReference>
<evidence type="ECO:0000256" key="3">
    <source>
        <dbReference type="ARBA" id="ARBA00022750"/>
    </source>
</evidence>
<dbReference type="InterPro" id="IPR034161">
    <property type="entry name" value="Pepsin-like_plant"/>
</dbReference>
<dbReference type="Pfam" id="PF14541">
    <property type="entry name" value="TAXi_C"/>
    <property type="match status" value="1"/>
</dbReference>
<dbReference type="PANTHER" id="PTHR47967">
    <property type="entry name" value="OS07G0603500 PROTEIN-RELATED"/>
    <property type="match status" value="1"/>
</dbReference>
<keyword evidence="2 7" id="KW-0645">Protease</keyword>
<organism evidence="10 11">
    <name type="scientific">Canna indica</name>
    <name type="common">Indian-shot</name>
    <dbReference type="NCBI Taxonomy" id="4628"/>
    <lineage>
        <taxon>Eukaryota</taxon>
        <taxon>Viridiplantae</taxon>
        <taxon>Streptophyta</taxon>
        <taxon>Embryophyta</taxon>
        <taxon>Tracheophyta</taxon>
        <taxon>Spermatophyta</taxon>
        <taxon>Magnoliopsida</taxon>
        <taxon>Liliopsida</taxon>
        <taxon>Zingiberales</taxon>
        <taxon>Cannaceae</taxon>
        <taxon>Canna</taxon>
    </lineage>
</organism>
<evidence type="ECO:0000256" key="8">
    <source>
        <dbReference type="SAM" id="SignalP"/>
    </source>
</evidence>
<dbReference type="Gene3D" id="2.40.70.10">
    <property type="entry name" value="Acid Proteases"/>
    <property type="match status" value="2"/>
</dbReference>
<evidence type="ECO:0000313" key="11">
    <source>
        <dbReference type="Proteomes" id="UP001327560"/>
    </source>
</evidence>
<protein>
    <submittedName>
        <fullName evidence="10">Aspartic proteinase nepenthesin-2-like</fullName>
    </submittedName>
</protein>
<dbReference type="InterPro" id="IPR033121">
    <property type="entry name" value="PEPTIDASE_A1"/>
</dbReference>
<feature type="signal peptide" evidence="8">
    <location>
        <begin position="1"/>
        <end position="25"/>
    </location>
</feature>
<proteinExistence type="inferred from homology"/>
<evidence type="ECO:0000256" key="2">
    <source>
        <dbReference type="ARBA" id="ARBA00022670"/>
    </source>
</evidence>
<keyword evidence="5" id="KW-0325">Glycoprotein</keyword>
<dbReference type="PRINTS" id="PR00792">
    <property type="entry name" value="PEPSIN"/>
</dbReference>
<evidence type="ECO:0000256" key="5">
    <source>
        <dbReference type="ARBA" id="ARBA00023180"/>
    </source>
</evidence>
<reference evidence="10 11" key="1">
    <citation type="submission" date="2023-10" db="EMBL/GenBank/DDBJ databases">
        <title>Chromosome-scale genome assembly provides insights into flower coloration mechanisms of Canna indica.</title>
        <authorList>
            <person name="Li C."/>
        </authorList>
    </citation>
    <scope>NUCLEOTIDE SEQUENCE [LARGE SCALE GENOMIC DNA]</scope>
    <source>
        <tissue evidence="10">Flower</tissue>
    </source>
</reference>
<dbReference type="Proteomes" id="UP001327560">
    <property type="component" value="Chromosome 3"/>
</dbReference>
<dbReference type="PANTHER" id="PTHR47967:SF28">
    <property type="entry name" value="ASPARTYL PROTEASE FAMILY PROTEIN 2-LIKE"/>
    <property type="match status" value="1"/>
</dbReference>
<dbReference type="CDD" id="cd05476">
    <property type="entry name" value="pepsin_A_like_plant"/>
    <property type="match status" value="1"/>
</dbReference>
<dbReference type="AlphaFoldDB" id="A0AAQ3K2S2"/>
<name>A0AAQ3K2S2_9LILI</name>
<keyword evidence="3 7" id="KW-0064">Aspartyl protease</keyword>
<feature type="domain" description="Peptidase A1" evidence="9">
    <location>
        <begin position="152"/>
        <end position="519"/>
    </location>
</feature>